<dbReference type="GO" id="GO:0043190">
    <property type="term" value="C:ATP-binding cassette (ABC) transporter complex"/>
    <property type="evidence" value="ECO:0007669"/>
    <property type="project" value="InterPro"/>
</dbReference>
<dbReference type="NCBIfam" id="NF011689">
    <property type="entry name" value="PRK15109.1"/>
    <property type="match status" value="1"/>
</dbReference>
<dbReference type="EMBL" id="LYBM01000009">
    <property type="protein sequence ID" value="ODA34330.1"/>
    <property type="molecule type" value="Genomic_DNA"/>
</dbReference>
<evidence type="ECO:0000313" key="2">
    <source>
        <dbReference type="EMBL" id="ODA34330.1"/>
    </source>
</evidence>
<dbReference type="InterPro" id="IPR000914">
    <property type="entry name" value="SBP_5_dom"/>
</dbReference>
<dbReference type="Proteomes" id="UP000094936">
    <property type="component" value="Unassembled WGS sequence"/>
</dbReference>
<feature type="domain" description="Solute-binding protein family 5" evidence="1">
    <location>
        <begin position="76"/>
        <end position="456"/>
    </location>
</feature>
<gene>
    <name evidence="2" type="ORF">A8L45_07145</name>
</gene>
<dbReference type="PANTHER" id="PTHR30290">
    <property type="entry name" value="PERIPLASMIC BINDING COMPONENT OF ABC TRANSPORTER"/>
    <property type="match status" value="1"/>
</dbReference>
<dbReference type="GO" id="GO:0015833">
    <property type="term" value="P:peptide transport"/>
    <property type="evidence" value="ECO:0007669"/>
    <property type="project" value="TreeGrafter"/>
</dbReference>
<dbReference type="AlphaFoldDB" id="A0A1C3EM73"/>
<keyword evidence="3" id="KW-1185">Reference proteome</keyword>
<dbReference type="InterPro" id="IPR030678">
    <property type="entry name" value="Peptide/Ni-bd"/>
</dbReference>
<dbReference type="InterPro" id="IPR039424">
    <property type="entry name" value="SBP_5"/>
</dbReference>
<dbReference type="GO" id="GO:1904680">
    <property type="term" value="F:peptide transmembrane transporter activity"/>
    <property type="evidence" value="ECO:0007669"/>
    <property type="project" value="TreeGrafter"/>
</dbReference>
<dbReference type="SUPFAM" id="SSF53850">
    <property type="entry name" value="Periplasmic binding protein-like II"/>
    <property type="match status" value="1"/>
</dbReference>
<dbReference type="STRING" id="1080227.A8L45_07145"/>
<dbReference type="PROSITE" id="PS51257">
    <property type="entry name" value="PROKAR_LIPOPROTEIN"/>
    <property type="match status" value="1"/>
</dbReference>
<reference evidence="2 3" key="1">
    <citation type="submission" date="2016-05" db="EMBL/GenBank/DDBJ databases">
        <title>Genomic Taxonomy of the Vibrionaceae.</title>
        <authorList>
            <person name="Gomez-Gil B."/>
            <person name="Enciso-Ibarra J."/>
        </authorList>
    </citation>
    <scope>NUCLEOTIDE SEQUENCE [LARGE SCALE GENOMIC DNA]</scope>
    <source>
        <strain evidence="2 3">CAIM 1920</strain>
    </source>
</reference>
<dbReference type="Gene3D" id="3.10.105.10">
    <property type="entry name" value="Dipeptide-binding Protein, Domain 3"/>
    <property type="match status" value="1"/>
</dbReference>
<dbReference type="GO" id="GO:0030288">
    <property type="term" value="C:outer membrane-bounded periplasmic space"/>
    <property type="evidence" value="ECO:0007669"/>
    <property type="project" value="UniProtKB-ARBA"/>
</dbReference>
<dbReference type="Pfam" id="PF00496">
    <property type="entry name" value="SBP_bac_5"/>
    <property type="match status" value="1"/>
</dbReference>
<dbReference type="OrthoDB" id="9801912at2"/>
<proteinExistence type="predicted"/>
<name>A0A1C3EM73_9GAMM</name>
<accession>A0A1C3EM73</accession>
<sequence>MHVIIRFFMVSFCLLTLGACEDPEDRTLINNRGFVYCGQGQPNTFNPQLTDGGLTTEVLSSQLYDRLLQLDPNSHKPVAMLARHWEVSSDGKRYVFQLRHNVRFHHTAWFTPSRTLNAEDVAFSFQRLIDPNNKFHDVSGGQYPWFNSLDFSGLVKSVEAIDEYTVAFNLTRPDVSFLNTLSTNYAVILSAEYANSLIATGKSEDIDHYPVGTGAFYLDQYKPNELIRFKRHWDYWDGAAPMEQIVFDISSRGTGTLAKLITRECDVLSSPVASQLEVIREDKNFVLSSQTGMNVAFLALNTRHPALSELEVRQAINYAINRKALMKSVYYGTGTMATGMLPPMSWAYDSEESTIYDPQLALALMAKAGYRYGFDLNLLVPTLAKPYNPSPRKTAELIQADLKEIGIRVNIVTQDEINRQKLREDPNGHDMVLTGWIADNGDPDNFLRPLLSCNAKFTGWNMSNWCNRYFDQKLDAAISTDRLADRKSLYHDAQQILRDRVPVIALAHGVHFQARQANLKGFSLTPYGDNSFANVSRGDR</sequence>
<dbReference type="PANTHER" id="PTHR30290:SF28">
    <property type="entry name" value="ABC TRANSPORTER PERIPLASMIC-BINDING PROTEIN SAPA-RELATED"/>
    <property type="match status" value="1"/>
</dbReference>
<evidence type="ECO:0000259" key="1">
    <source>
        <dbReference type="Pfam" id="PF00496"/>
    </source>
</evidence>
<protein>
    <submittedName>
        <fullName evidence="2">ABC transporter substrate-binding protein</fullName>
    </submittedName>
</protein>
<evidence type="ECO:0000313" key="3">
    <source>
        <dbReference type="Proteomes" id="UP000094936"/>
    </source>
</evidence>
<dbReference type="RefSeq" id="WP_068900709.1">
    <property type="nucleotide sequence ID" value="NZ_JBHUIF010000009.1"/>
</dbReference>
<dbReference type="Gene3D" id="3.40.190.10">
    <property type="entry name" value="Periplasmic binding protein-like II"/>
    <property type="match status" value="1"/>
</dbReference>
<comment type="caution">
    <text evidence="2">The sequence shown here is derived from an EMBL/GenBank/DDBJ whole genome shotgun (WGS) entry which is preliminary data.</text>
</comment>
<dbReference type="CDD" id="cd08493">
    <property type="entry name" value="PBP2_DppA_like"/>
    <property type="match status" value="1"/>
</dbReference>
<dbReference type="PIRSF" id="PIRSF002741">
    <property type="entry name" value="MppA"/>
    <property type="match status" value="1"/>
</dbReference>
<dbReference type="Gene3D" id="3.90.76.10">
    <property type="entry name" value="Dipeptide-binding Protein, Domain 1"/>
    <property type="match status" value="1"/>
</dbReference>
<organism evidence="2 3">
    <name type="scientific">Veronia pacifica</name>
    <dbReference type="NCBI Taxonomy" id="1080227"/>
    <lineage>
        <taxon>Bacteria</taxon>
        <taxon>Pseudomonadati</taxon>
        <taxon>Pseudomonadota</taxon>
        <taxon>Gammaproteobacteria</taxon>
        <taxon>Vibrionales</taxon>
        <taxon>Vibrionaceae</taxon>
        <taxon>Veronia</taxon>
    </lineage>
</organism>